<feature type="chain" id="PRO_5042013286" evidence="2">
    <location>
        <begin position="21"/>
        <end position="94"/>
    </location>
</feature>
<feature type="signal peptide" evidence="2">
    <location>
        <begin position="1"/>
        <end position="20"/>
    </location>
</feature>
<dbReference type="KEGG" id="pdj:D0907_20150"/>
<evidence type="ECO:0000256" key="1">
    <source>
        <dbReference type="SAM" id="MobiDB-lite"/>
    </source>
</evidence>
<accession>A0AAD0S500</accession>
<dbReference type="EMBL" id="CP032092">
    <property type="protein sequence ID" value="AXV67648.1"/>
    <property type="molecule type" value="Genomic_DNA"/>
</dbReference>
<keyword evidence="2" id="KW-0732">Signal</keyword>
<sequence length="94" mass="10630">MTSHYPFVLLLSALALPAHAEPAVQVLEYQSAFEGYQAYSDSEIQNWPKANELVEEIGGWRVYAREPYENKAKEQPTSAKETVKPRTHNHGGEQ</sequence>
<feature type="region of interest" description="Disordered" evidence="1">
    <location>
        <begin position="68"/>
        <end position="94"/>
    </location>
</feature>
<keyword evidence="3" id="KW-0614">Plasmid</keyword>
<feature type="compositionally biased region" description="Basic residues" evidence="1">
    <location>
        <begin position="85"/>
        <end position="94"/>
    </location>
</feature>
<name>A0AAD0S500_9GAMM</name>
<reference evidence="3 4" key="1">
    <citation type="submission" date="2018-08" db="EMBL/GenBank/DDBJ databases">
        <title>Draft genome sequence of Pseudoalteromonas donghaensis HJ51.</title>
        <authorList>
            <person name="Oh J."/>
            <person name="Roh D."/>
        </authorList>
    </citation>
    <scope>NUCLEOTIDE SEQUENCE [LARGE SCALE GENOMIC DNA]</scope>
    <source>
        <strain evidence="3 4">HJ51</strain>
        <plasmid evidence="3 4">unnamed2</plasmid>
    </source>
</reference>
<dbReference type="AlphaFoldDB" id="A0AAD0S500"/>
<evidence type="ECO:0000256" key="2">
    <source>
        <dbReference type="SAM" id="SignalP"/>
    </source>
</evidence>
<organism evidence="3 4">
    <name type="scientific">Pseudoalteromonas lipolytica</name>
    <dbReference type="NCBI Taxonomy" id="570156"/>
    <lineage>
        <taxon>Bacteria</taxon>
        <taxon>Pseudomonadati</taxon>
        <taxon>Pseudomonadota</taxon>
        <taxon>Gammaproteobacteria</taxon>
        <taxon>Alteromonadales</taxon>
        <taxon>Pseudoalteromonadaceae</taxon>
        <taxon>Pseudoalteromonas</taxon>
    </lineage>
</organism>
<gene>
    <name evidence="3" type="ORF">D0907_20150</name>
</gene>
<geneLocation type="plasmid" evidence="3 4">
    <name>unnamed2</name>
</geneLocation>
<proteinExistence type="predicted"/>
<evidence type="ECO:0000313" key="3">
    <source>
        <dbReference type="EMBL" id="AXV67648.1"/>
    </source>
</evidence>
<dbReference type="Proteomes" id="UP000264605">
    <property type="component" value="Plasmid unnamed2"/>
</dbReference>
<evidence type="ECO:0000313" key="4">
    <source>
        <dbReference type="Proteomes" id="UP000264605"/>
    </source>
</evidence>
<protein>
    <submittedName>
        <fullName evidence="3">Uncharacterized protein</fullName>
    </submittedName>
</protein>